<comment type="caution">
    <text evidence="3">The sequence shown here is derived from an EMBL/GenBank/DDBJ whole genome shotgun (WGS) entry which is preliminary data.</text>
</comment>
<gene>
    <name evidence="3" type="ORF">LQ567_15150</name>
</gene>
<evidence type="ECO:0000313" key="3">
    <source>
        <dbReference type="EMBL" id="MCD2424115.1"/>
    </source>
</evidence>
<accession>A0ABS8PSQ8</accession>
<keyword evidence="2" id="KW-0732">Signal</keyword>
<evidence type="ECO:0000256" key="1">
    <source>
        <dbReference type="SAM" id="MobiDB-lite"/>
    </source>
</evidence>
<sequence>MKNKFLPFLILPVALLAHITLEAQISISVRTPRLPGTQKEKTAANASDDNRSSNERPGGESWFTAIGRFRQGYDPDRVVADDRAFFIGPYLDCYAKKHNIDRDKLGYANRRISNTDYDVKTQLKNELPKLAELEREFKRMFPSRPNTGKGFDENPAIWDDILTNREAYYQCVIADLPDASDCSRLSDIDKARVDIYKENMQKTLEQAKSFTPGRGWYVQDFNDGWNEYLRAAISPSERNVFEKKYGHLYACLSGLLEAIAQAAQKTLPLYKPVGYNIHNAAEERLLRSGVTDLAQAKVLGTGLMESNWLISKNEFGIPTARFKHGMIYAQYPKTNTDDGFCRIIYVNIVQDYSGGGTYGASRASFIKSEPAGCSAGK</sequence>
<dbReference type="EMBL" id="JAJNEC010000005">
    <property type="protein sequence ID" value="MCD2424115.1"/>
    <property type="molecule type" value="Genomic_DNA"/>
</dbReference>
<dbReference type="Proteomes" id="UP001199816">
    <property type="component" value="Unassembled WGS sequence"/>
</dbReference>
<reference evidence="3 4" key="1">
    <citation type="submission" date="2021-11" db="EMBL/GenBank/DDBJ databases">
        <title>Genomic of Niabella pedocola.</title>
        <authorList>
            <person name="Wu T."/>
        </authorList>
    </citation>
    <scope>NUCLEOTIDE SEQUENCE [LARGE SCALE GENOMIC DNA]</scope>
    <source>
        <strain evidence="3 4">JCM 31011</strain>
    </source>
</reference>
<keyword evidence="4" id="KW-1185">Reference proteome</keyword>
<feature type="region of interest" description="Disordered" evidence="1">
    <location>
        <begin position="36"/>
        <end position="59"/>
    </location>
</feature>
<feature type="chain" id="PRO_5046623347" evidence="2">
    <location>
        <begin position="24"/>
        <end position="377"/>
    </location>
</feature>
<evidence type="ECO:0000256" key="2">
    <source>
        <dbReference type="SAM" id="SignalP"/>
    </source>
</evidence>
<dbReference type="RefSeq" id="WP_231005370.1">
    <property type="nucleotide sequence ID" value="NZ_JAJNEC010000005.1"/>
</dbReference>
<feature type="signal peptide" evidence="2">
    <location>
        <begin position="1"/>
        <end position="23"/>
    </location>
</feature>
<evidence type="ECO:0000313" key="4">
    <source>
        <dbReference type="Proteomes" id="UP001199816"/>
    </source>
</evidence>
<name>A0ABS8PSQ8_9BACT</name>
<feature type="compositionally biased region" description="Basic and acidic residues" evidence="1">
    <location>
        <begin position="38"/>
        <end position="58"/>
    </location>
</feature>
<protein>
    <submittedName>
        <fullName evidence="3">Uncharacterized protein</fullName>
    </submittedName>
</protein>
<organism evidence="3 4">
    <name type="scientific">Niabella pedocola</name>
    <dbReference type="NCBI Taxonomy" id="1752077"/>
    <lineage>
        <taxon>Bacteria</taxon>
        <taxon>Pseudomonadati</taxon>
        <taxon>Bacteroidota</taxon>
        <taxon>Chitinophagia</taxon>
        <taxon>Chitinophagales</taxon>
        <taxon>Chitinophagaceae</taxon>
        <taxon>Niabella</taxon>
    </lineage>
</organism>
<proteinExistence type="predicted"/>